<dbReference type="InterPro" id="IPR045051">
    <property type="entry name" value="SBT"/>
</dbReference>
<dbReference type="PRINTS" id="PR00723">
    <property type="entry name" value="SUBTILISIN"/>
</dbReference>
<evidence type="ECO:0000313" key="14">
    <source>
        <dbReference type="EMBL" id="PON95647.1"/>
    </source>
</evidence>
<dbReference type="InterPro" id="IPR015500">
    <property type="entry name" value="Peptidase_S8_subtilisin-rel"/>
</dbReference>
<dbReference type="GO" id="GO:0004252">
    <property type="term" value="F:serine-type endopeptidase activity"/>
    <property type="evidence" value="ECO:0007669"/>
    <property type="project" value="UniProtKB-UniRule"/>
</dbReference>
<feature type="domain" description="Subtilisin-like protease fibronectin type-III" evidence="13">
    <location>
        <begin position="679"/>
        <end position="775"/>
    </location>
</feature>
<comment type="subcellular location">
    <subcellularLocation>
        <location evidence="1">Secreted</location>
    </subcellularLocation>
</comment>
<dbReference type="GO" id="GO:0006508">
    <property type="term" value="P:proteolysis"/>
    <property type="evidence" value="ECO:0007669"/>
    <property type="project" value="UniProtKB-KW"/>
</dbReference>
<name>A0A2P5FCX2_TREOI</name>
<organism evidence="14 15">
    <name type="scientific">Trema orientale</name>
    <name type="common">Charcoal tree</name>
    <name type="synonym">Celtis orientalis</name>
    <dbReference type="NCBI Taxonomy" id="63057"/>
    <lineage>
        <taxon>Eukaryota</taxon>
        <taxon>Viridiplantae</taxon>
        <taxon>Streptophyta</taxon>
        <taxon>Embryophyta</taxon>
        <taxon>Tracheophyta</taxon>
        <taxon>Spermatophyta</taxon>
        <taxon>Magnoliopsida</taxon>
        <taxon>eudicotyledons</taxon>
        <taxon>Gunneridae</taxon>
        <taxon>Pentapetalae</taxon>
        <taxon>rosids</taxon>
        <taxon>fabids</taxon>
        <taxon>Rosales</taxon>
        <taxon>Cannabaceae</taxon>
        <taxon>Trema</taxon>
    </lineage>
</organism>
<keyword evidence="5 10" id="KW-0732">Signal</keyword>
<evidence type="ECO:0000259" key="11">
    <source>
        <dbReference type="Pfam" id="PF00082"/>
    </source>
</evidence>
<evidence type="ECO:0000259" key="13">
    <source>
        <dbReference type="Pfam" id="PF17766"/>
    </source>
</evidence>
<dbReference type="GO" id="GO:0009609">
    <property type="term" value="P:response to symbiotic bacterium"/>
    <property type="evidence" value="ECO:0007669"/>
    <property type="project" value="UniProtKB-ARBA"/>
</dbReference>
<dbReference type="InterPro" id="IPR023828">
    <property type="entry name" value="Peptidase_S8_Ser-AS"/>
</dbReference>
<proteinExistence type="inferred from homology"/>
<evidence type="ECO:0000256" key="3">
    <source>
        <dbReference type="ARBA" id="ARBA00022525"/>
    </source>
</evidence>
<dbReference type="GO" id="GO:0005576">
    <property type="term" value="C:extracellular region"/>
    <property type="evidence" value="ECO:0007669"/>
    <property type="project" value="UniProtKB-SubCell"/>
</dbReference>
<dbReference type="FunFam" id="3.40.50.200:FF:000006">
    <property type="entry name" value="Subtilisin-like protease SBT1.5"/>
    <property type="match status" value="1"/>
</dbReference>
<feature type="active site" description="Charge relay system" evidence="8 9">
    <location>
        <position position="229"/>
    </location>
</feature>
<dbReference type="Gene3D" id="3.30.70.80">
    <property type="entry name" value="Peptidase S8 propeptide/proteinase inhibitor I9"/>
    <property type="match status" value="1"/>
</dbReference>
<keyword evidence="7 9" id="KW-0720">Serine protease</keyword>
<feature type="active site" description="Charge relay system" evidence="8 9">
    <location>
        <position position="560"/>
    </location>
</feature>
<evidence type="ECO:0000259" key="12">
    <source>
        <dbReference type="Pfam" id="PF05922"/>
    </source>
</evidence>
<keyword evidence="3" id="KW-0964">Secreted</keyword>
<dbReference type="InterPro" id="IPR010259">
    <property type="entry name" value="S8pro/Inhibitor_I9"/>
</dbReference>
<keyword evidence="15" id="KW-1185">Reference proteome</keyword>
<dbReference type="Gene3D" id="2.60.40.2310">
    <property type="match status" value="1"/>
</dbReference>
<dbReference type="InterPro" id="IPR041469">
    <property type="entry name" value="Subtilisin-like_FN3"/>
</dbReference>
<keyword evidence="6 9" id="KW-0378">Hydrolase</keyword>
<dbReference type="FunFam" id="3.30.70.80:FF:000002">
    <property type="entry name" value="Subtilisin-like protease SBT5.3"/>
    <property type="match status" value="1"/>
</dbReference>
<evidence type="ECO:0000256" key="9">
    <source>
        <dbReference type="PROSITE-ProRule" id="PRU01240"/>
    </source>
</evidence>
<protein>
    <submittedName>
        <fullName evidence="14">Subtilase</fullName>
    </submittedName>
</protein>
<feature type="domain" description="Inhibitor I9" evidence="12">
    <location>
        <begin position="33"/>
        <end position="114"/>
    </location>
</feature>
<feature type="signal peptide" evidence="10">
    <location>
        <begin position="1"/>
        <end position="26"/>
    </location>
</feature>
<dbReference type="Proteomes" id="UP000237000">
    <property type="component" value="Unassembled WGS sequence"/>
</dbReference>
<dbReference type="PROSITE" id="PS00138">
    <property type="entry name" value="SUBTILASE_SER"/>
    <property type="match status" value="1"/>
</dbReference>
<sequence>MATSTLQCLGALLFLFLSLLHHVIHSNPATPQVYIVYLGRKYINNNDNKLNSKRHLHLLSNVFSSEEDAKQSMLYSYKHSFSGFSAMLNSSQVADLAKRKEVISVFKSKILKLHTTRSWDFMGLSLATNTHEATTPLQLAYGDDIIVGLIDSGIWPESESFQEEPGMSPIPNSTWKGQCVTGEMFNPEKACNRKLVGARYYVQGFEMTYGPLNKSANPEYRSARDFLGHGTHTASTAVGSIVKDASFLGLGTGTARGGAPRARLAVYKVCWGQDYVGLCSEADILAAFDDALHDGVHVISASIGSPPPLPELFASSNSIGSFHAMQLGVSVVFAAGNDGPDPGLVSNVDPWALCVAASSIDRTFPTEVVVESNFSITGESFITAPITAKLVDPITYFTNGVCNFGYRKNTRSAAGRVLLCFSTVGPVDVGDAQGAAMGINASGLIFVEPVTKQIGPDVFPTVYVDVHQGTKLKHYLALFMRLPKLQIARAKSIIGKTLAPKVAFFSSRGPSSLAPDILKPDISAPGLNILAAWPTKTPPTVVPSDVYKHPVSWNIISGTSMSCPHVSGIVALLKSAHPNWSPAIIKSALMTTAYTEDITLDYILNGDSMKVSDPFDVGAGHVDPFKAMDPGLVYDMKTMDYILFLCNMGYNQQQIKALVLPSPEADTISCSQLRKSNANINYPSIAVSNLQSTITIKRTVRNVSPSKFAVYFNSVVKPHGVEVVVWPRVLVFSWFKEEITYYVTLIPQKKSRGRYDFGEIVWSDGFHKVRSPLVVCVNTITSSDVANNDDQLNGSTSTHTTM</sequence>
<evidence type="ECO:0000256" key="2">
    <source>
        <dbReference type="ARBA" id="ARBA00011073"/>
    </source>
</evidence>
<dbReference type="PROSITE" id="PS51892">
    <property type="entry name" value="SUBTILASE"/>
    <property type="match status" value="1"/>
</dbReference>
<keyword evidence="4 9" id="KW-0645">Protease</keyword>
<feature type="active site" description="Charge relay system" evidence="8 9">
    <location>
        <position position="151"/>
    </location>
</feature>
<accession>A0A2P5FCX2</accession>
<evidence type="ECO:0000256" key="8">
    <source>
        <dbReference type="PIRSR" id="PIRSR615500-1"/>
    </source>
</evidence>
<dbReference type="CDD" id="cd04852">
    <property type="entry name" value="Peptidases_S8_3"/>
    <property type="match status" value="1"/>
</dbReference>
<dbReference type="InterPro" id="IPR000209">
    <property type="entry name" value="Peptidase_S8/S53_dom"/>
</dbReference>
<feature type="chain" id="PRO_5015184287" evidence="10">
    <location>
        <begin position="27"/>
        <end position="802"/>
    </location>
</feature>
<dbReference type="Pfam" id="PF05922">
    <property type="entry name" value="Inhibitor_I9"/>
    <property type="match status" value="1"/>
</dbReference>
<dbReference type="InterPro" id="IPR037045">
    <property type="entry name" value="S8pro/Inhibitor_I9_sf"/>
</dbReference>
<gene>
    <name evidence="14" type="primary">TorSBT27</name>
    <name evidence="14" type="ORF">TorRG33x02_084760</name>
</gene>
<dbReference type="InterPro" id="IPR036852">
    <property type="entry name" value="Peptidase_S8/S53_dom_sf"/>
</dbReference>
<comment type="similarity">
    <text evidence="2 9">Belongs to the peptidase S8 family.</text>
</comment>
<evidence type="ECO:0000256" key="10">
    <source>
        <dbReference type="SAM" id="SignalP"/>
    </source>
</evidence>
<evidence type="ECO:0000256" key="6">
    <source>
        <dbReference type="ARBA" id="ARBA00022801"/>
    </source>
</evidence>
<dbReference type="Gene3D" id="3.50.30.30">
    <property type="match status" value="1"/>
</dbReference>
<dbReference type="OrthoDB" id="10256524at2759"/>
<dbReference type="FunFam" id="2.60.40.2310:FF:000001">
    <property type="entry name" value="Subtilisin-like protease SBT1.5"/>
    <property type="match status" value="1"/>
</dbReference>
<dbReference type="Pfam" id="PF00082">
    <property type="entry name" value="Peptidase_S8"/>
    <property type="match status" value="1"/>
</dbReference>
<dbReference type="PANTHER" id="PTHR10795">
    <property type="entry name" value="PROPROTEIN CONVERTASE SUBTILISIN/KEXIN"/>
    <property type="match status" value="1"/>
</dbReference>
<dbReference type="SUPFAM" id="SSF52743">
    <property type="entry name" value="Subtilisin-like"/>
    <property type="match status" value="1"/>
</dbReference>
<comment type="caution">
    <text evidence="14">The sequence shown here is derived from an EMBL/GenBank/DDBJ whole genome shotgun (WGS) entry which is preliminary data.</text>
</comment>
<dbReference type="InParanoid" id="A0A2P5FCX2"/>
<reference evidence="15" key="1">
    <citation type="submission" date="2016-06" db="EMBL/GenBank/DDBJ databases">
        <title>Parallel loss of symbiosis genes in relatives of nitrogen-fixing non-legume Parasponia.</title>
        <authorList>
            <person name="Van Velzen R."/>
            <person name="Holmer R."/>
            <person name="Bu F."/>
            <person name="Rutten L."/>
            <person name="Van Zeijl A."/>
            <person name="Liu W."/>
            <person name="Santuari L."/>
            <person name="Cao Q."/>
            <person name="Sharma T."/>
            <person name="Shen D."/>
            <person name="Roswanjaya Y."/>
            <person name="Wardhani T."/>
            <person name="Kalhor M.S."/>
            <person name="Jansen J."/>
            <person name="Van den Hoogen J."/>
            <person name="Gungor B."/>
            <person name="Hartog M."/>
            <person name="Hontelez J."/>
            <person name="Verver J."/>
            <person name="Yang W.-C."/>
            <person name="Schijlen E."/>
            <person name="Repin R."/>
            <person name="Schilthuizen M."/>
            <person name="Schranz E."/>
            <person name="Heidstra R."/>
            <person name="Miyata K."/>
            <person name="Fedorova E."/>
            <person name="Kohlen W."/>
            <person name="Bisseling T."/>
            <person name="Smit S."/>
            <person name="Geurts R."/>
        </authorList>
    </citation>
    <scope>NUCLEOTIDE SEQUENCE [LARGE SCALE GENOMIC DNA]</scope>
    <source>
        <strain evidence="15">cv. RG33-2</strain>
    </source>
</reference>
<feature type="domain" description="Peptidase S8/S53" evidence="11">
    <location>
        <begin position="142"/>
        <end position="594"/>
    </location>
</feature>
<dbReference type="Gene3D" id="3.40.50.200">
    <property type="entry name" value="Peptidase S8/S53 domain"/>
    <property type="match status" value="1"/>
</dbReference>
<evidence type="ECO:0000256" key="4">
    <source>
        <dbReference type="ARBA" id="ARBA00022670"/>
    </source>
</evidence>
<dbReference type="EMBL" id="JXTC01000043">
    <property type="protein sequence ID" value="PON95647.1"/>
    <property type="molecule type" value="Genomic_DNA"/>
</dbReference>
<evidence type="ECO:0000256" key="1">
    <source>
        <dbReference type="ARBA" id="ARBA00004613"/>
    </source>
</evidence>
<evidence type="ECO:0000256" key="7">
    <source>
        <dbReference type="ARBA" id="ARBA00022825"/>
    </source>
</evidence>
<dbReference type="InterPro" id="IPR034197">
    <property type="entry name" value="Peptidases_S8_3"/>
</dbReference>
<evidence type="ECO:0000256" key="5">
    <source>
        <dbReference type="ARBA" id="ARBA00022729"/>
    </source>
</evidence>
<dbReference type="Pfam" id="PF17766">
    <property type="entry name" value="fn3_6"/>
    <property type="match status" value="1"/>
</dbReference>
<dbReference type="AlphaFoldDB" id="A0A2P5FCX2"/>
<evidence type="ECO:0000313" key="15">
    <source>
        <dbReference type="Proteomes" id="UP000237000"/>
    </source>
</evidence>